<sequence>METNNRAIGATIILICMIAFWVFSSIRKKIRNNRKKKILKQGVEASATVLNIKPTGEYLNNLPEFQVRVQIKPQAGEHFEAEMTEILSYSKYDSMRQGSQVLVKYDPEYYKRVIFLQMAETLI</sequence>
<protein>
    <recommendedName>
        <fullName evidence="4">DUF3592 domain-containing protein</fullName>
    </recommendedName>
</protein>
<evidence type="ECO:0000256" key="1">
    <source>
        <dbReference type="SAM" id="Phobius"/>
    </source>
</evidence>
<reference evidence="2 3" key="1">
    <citation type="submission" date="2019-05" db="EMBL/GenBank/DDBJ databases">
        <authorList>
            <person name="Qu J.-H."/>
        </authorList>
    </citation>
    <scope>NUCLEOTIDE SEQUENCE [LARGE SCALE GENOMIC DNA]</scope>
    <source>
        <strain evidence="2 3">T17</strain>
    </source>
</reference>
<evidence type="ECO:0000313" key="3">
    <source>
        <dbReference type="Proteomes" id="UP000306402"/>
    </source>
</evidence>
<organism evidence="2 3">
    <name type="scientific">Dyadobacter luticola</name>
    <dbReference type="NCBI Taxonomy" id="1979387"/>
    <lineage>
        <taxon>Bacteria</taxon>
        <taxon>Pseudomonadati</taxon>
        <taxon>Bacteroidota</taxon>
        <taxon>Cytophagia</taxon>
        <taxon>Cytophagales</taxon>
        <taxon>Spirosomataceae</taxon>
        <taxon>Dyadobacter</taxon>
    </lineage>
</organism>
<keyword evidence="1" id="KW-0812">Transmembrane</keyword>
<accession>A0A5R9L4G9</accession>
<keyword evidence="3" id="KW-1185">Reference proteome</keyword>
<dbReference type="Proteomes" id="UP000306402">
    <property type="component" value="Unassembled WGS sequence"/>
</dbReference>
<evidence type="ECO:0008006" key="4">
    <source>
        <dbReference type="Google" id="ProtNLM"/>
    </source>
</evidence>
<keyword evidence="1" id="KW-1133">Transmembrane helix</keyword>
<proteinExistence type="predicted"/>
<dbReference type="OrthoDB" id="964085at2"/>
<name>A0A5R9L4G9_9BACT</name>
<dbReference type="EMBL" id="VCEJ01000002">
    <property type="protein sequence ID" value="TLV03267.1"/>
    <property type="molecule type" value="Genomic_DNA"/>
</dbReference>
<feature type="transmembrane region" description="Helical" evidence="1">
    <location>
        <begin position="6"/>
        <end position="26"/>
    </location>
</feature>
<evidence type="ECO:0000313" key="2">
    <source>
        <dbReference type="EMBL" id="TLV03267.1"/>
    </source>
</evidence>
<dbReference type="AlphaFoldDB" id="A0A5R9L4G9"/>
<keyword evidence="1" id="KW-0472">Membrane</keyword>
<comment type="caution">
    <text evidence="2">The sequence shown here is derived from an EMBL/GenBank/DDBJ whole genome shotgun (WGS) entry which is preliminary data.</text>
</comment>
<gene>
    <name evidence="2" type="ORF">FEN17_06555</name>
</gene>